<dbReference type="InterPro" id="IPR036388">
    <property type="entry name" value="WH-like_DNA-bd_sf"/>
</dbReference>
<feature type="domain" description="HTH gntR-type" evidence="4">
    <location>
        <begin position="11"/>
        <end position="79"/>
    </location>
</feature>
<evidence type="ECO:0000259" key="4">
    <source>
        <dbReference type="PROSITE" id="PS50949"/>
    </source>
</evidence>
<dbReference type="GO" id="GO:0003677">
    <property type="term" value="F:DNA binding"/>
    <property type="evidence" value="ECO:0007669"/>
    <property type="project" value="UniProtKB-KW"/>
</dbReference>
<sequence length="242" mass="26756">MADSDGPIVRSTLTEQITSRLRAALNDGSFPVGQPIPSEHELMNRYGVSRNVVRAAISQLRGEGLILTVRGVGSFPAQTVRDLPRTSGDPWDTLIPTKDPLMRRDYADRETAARFAVPDRMMMLITERPATREDTGQKVLTARAMPASAFFNIEPSPKPFEMTRAELIDLFTRHHGPLTEEYGFQAVAADPDQALELALPTRAPLMEITRYTRGAQGQLLMTETEISTGPGTRHITTRTPLS</sequence>
<dbReference type="GO" id="GO:0045892">
    <property type="term" value="P:negative regulation of DNA-templated transcription"/>
    <property type="evidence" value="ECO:0007669"/>
    <property type="project" value="TreeGrafter"/>
</dbReference>
<dbReference type="Gene3D" id="1.10.10.10">
    <property type="entry name" value="Winged helix-like DNA-binding domain superfamily/Winged helix DNA-binding domain"/>
    <property type="match status" value="1"/>
</dbReference>
<dbReference type="SUPFAM" id="SSF64288">
    <property type="entry name" value="Chorismate lyase-like"/>
    <property type="match status" value="1"/>
</dbReference>
<dbReference type="PANTHER" id="PTHR44846">
    <property type="entry name" value="MANNOSYL-D-GLYCERATE TRANSPORT/METABOLISM SYSTEM REPRESSOR MNGR-RELATED"/>
    <property type="match status" value="1"/>
</dbReference>
<dbReference type="SMART" id="SM00345">
    <property type="entry name" value="HTH_GNTR"/>
    <property type="match status" value="1"/>
</dbReference>
<evidence type="ECO:0000256" key="3">
    <source>
        <dbReference type="ARBA" id="ARBA00023163"/>
    </source>
</evidence>
<comment type="caution">
    <text evidence="5">The sequence shown here is derived from an EMBL/GenBank/DDBJ whole genome shotgun (WGS) entry which is preliminary data.</text>
</comment>
<dbReference type="RefSeq" id="WP_212522433.1">
    <property type="nucleotide sequence ID" value="NZ_JAGSOH010000213.1"/>
</dbReference>
<dbReference type="PANTHER" id="PTHR44846:SF1">
    <property type="entry name" value="MANNOSYL-D-GLYCERATE TRANSPORT_METABOLISM SYSTEM REPRESSOR MNGR-RELATED"/>
    <property type="match status" value="1"/>
</dbReference>
<dbReference type="EMBL" id="JAGSOH010000213">
    <property type="protein sequence ID" value="MBR7831321.1"/>
    <property type="molecule type" value="Genomic_DNA"/>
</dbReference>
<dbReference type="InterPro" id="IPR050679">
    <property type="entry name" value="Bact_HTH_transcr_reg"/>
</dbReference>
<evidence type="ECO:0000313" key="5">
    <source>
        <dbReference type="EMBL" id="MBR7831321.1"/>
    </source>
</evidence>
<keyword evidence="6" id="KW-1185">Reference proteome</keyword>
<evidence type="ECO:0000256" key="1">
    <source>
        <dbReference type="ARBA" id="ARBA00023015"/>
    </source>
</evidence>
<dbReference type="AlphaFoldDB" id="A0A941EHD1"/>
<dbReference type="CDD" id="cd07377">
    <property type="entry name" value="WHTH_GntR"/>
    <property type="match status" value="1"/>
</dbReference>
<evidence type="ECO:0000313" key="6">
    <source>
        <dbReference type="Proteomes" id="UP000676325"/>
    </source>
</evidence>
<proteinExistence type="predicted"/>
<dbReference type="Pfam" id="PF00392">
    <property type="entry name" value="GntR"/>
    <property type="match status" value="1"/>
</dbReference>
<reference evidence="5" key="1">
    <citation type="submission" date="2021-04" db="EMBL/GenBank/DDBJ databases">
        <title>Genome based classification of Actinospica acidithermotolerans sp. nov., an actinobacterium isolated from an Indonesian hot spring.</title>
        <authorList>
            <person name="Kusuma A.B."/>
            <person name="Putra K.E."/>
            <person name="Nafisah S."/>
            <person name="Loh J."/>
            <person name="Nouioui I."/>
            <person name="Goodfellow M."/>
        </authorList>
    </citation>
    <scope>NUCLEOTIDE SEQUENCE</scope>
    <source>
        <strain evidence="5">MGRD01-02</strain>
    </source>
</reference>
<organism evidence="5 6">
    <name type="scientific">Actinospica acidithermotolerans</name>
    <dbReference type="NCBI Taxonomy" id="2828514"/>
    <lineage>
        <taxon>Bacteria</taxon>
        <taxon>Bacillati</taxon>
        <taxon>Actinomycetota</taxon>
        <taxon>Actinomycetes</taxon>
        <taxon>Catenulisporales</taxon>
        <taxon>Actinospicaceae</taxon>
        <taxon>Actinospica</taxon>
    </lineage>
</organism>
<dbReference type="InterPro" id="IPR028978">
    <property type="entry name" value="Chorismate_lyase_/UTRA_dom_sf"/>
</dbReference>
<dbReference type="Proteomes" id="UP000676325">
    <property type="component" value="Unassembled WGS sequence"/>
</dbReference>
<keyword evidence="3" id="KW-0804">Transcription</keyword>
<dbReference type="GO" id="GO:0003700">
    <property type="term" value="F:DNA-binding transcription factor activity"/>
    <property type="evidence" value="ECO:0007669"/>
    <property type="project" value="InterPro"/>
</dbReference>
<protein>
    <submittedName>
        <fullName evidence="5">GntR family transcriptional regulator</fullName>
    </submittedName>
</protein>
<dbReference type="PRINTS" id="PR00035">
    <property type="entry name" value="HTHGNTR"/>
</dbReference>
<name>A0A941EHD1_9ACTN</name>
<gene>
    <name evidence="5" type="ORF">KDK95_33765</name>
</gene>
<dbReference type="InterPro" id="IPR036390">
    <property type="entry name" value="WH_DNA-bd_sf"/>
</dbReference>
<dbReference type="SUPFAM" id="SSF46785">
    <property type="entry name" value="Winged helix' DNA-binding domain"/>
    <property type="match status" value="1"/>
</dbReference>
<keyword evidence="1" id="KW-0805">Transcription regulation</keyword>
<accession>A0A941EHD1</accession>
<keyword evidence="2" id="KW-0238">DNA-binding</keyword>
<dbReference type="InterPro" id="IPR000524">
    <property type="entry name" value="Tscrpt_reg_HTH_GntR"/>
</dbReference>
<dbReference type="Gene3D" id="3.40.1410.10">
    <property type="entry name" value="Chorismate lyase-like"/>
    <property type="match status" value="1"/>
</dbReference>
<dbReference type="PROSITE" id="PS50949">
    <property type="entry name" value="HTH_GNTR"/>
    <property type="match status" value="1"/>
</dbReference>
<evidence type="ECO:0000256" key="2">
    <source>
        <dbReference type="ARBA" id="ARBA00023125"/>
    </source>
</evidence>